<dbReference type="AlphaFoldDB" id="A0A0D4BY03"/>
<dbReference type="PATRIC" id="fig|1618207.4.peg.1230"/>
<dbReference type="EMBL" id="CP011005">
    <property type="protein sequence ID" value="AJT41189.1"/>
    <property type="molecule type" value="Genomic_DNA"/>
</dbReference>
<evidence type="ECO:0000313" key="2">
    <source>
        <dbReference type="Proteomes" id="UP000061839"/>
    </source>
</evidence>
<organism evidence="1 2">
    <name type="scientific">Psychromicrobium lacuslunae</name>
    <dbReference type="NCBI Taxonomy" id="1618207"/>
    <lineage>
        <taxon>Bacteria</taxon>
        <taxon>Bacillati</taxon>
        <taxon>Actinomycetota</taxon>
        <taxon>Actinomycetes</taxon>
        <taxon>Micrococcales</taxon>
        <taxon>Micrococcaceae</taxon>
        <taxon>Psychromicrobium</taxon>
    </lineage>
</organism>
<keyword evidence="2" id="KW-1185">Reference proteome</keyword>
<dbReference type="Pfam" id="PF03883">
    <property type="entry name" value="H2O2_YaaD"/>
    <property type="match status" value="1"/>
</dbReference>
<dbReference type="HOGENOM" id="CLU_071581_0_0_11"/>
<dbReference type="PANTHER" id="PTHR30283">
    <property type="entry name" value="PEROXIDE STRESS RESPONSE PROTEIN YAAA"/>
    <property type="match status" value="1"/>
</dbReference>
<dbReference type="Proteomes" id="UP000061839">
    <property type="component" value="Chromosome"/>
</dbReference>
<sequence>MLILLPPSEGKTAAVDSRTVELTELSFPELSEPRKQVLEALRQASLHPEALKHLGVGPSLAAEVARNTRLLEEAAAPAHQVYSGVLYDALGYQAMTQAQRARADEAVLIISGLWGVVRFGDRIPAYRLSMSVSLPGLGRLASFWRPLLSKAMDERASNELVVDCRSSNYTAAWAPPAENTVEVNVFQERNGKRTVVSHFAKHTRGELAGLLLRRRGSAPQTPRELLKVAQRYFNAELTPGTAKKPHSLNLILAAGVSFAKAKSAN</sequence>
<proteinExistence type="predicted"/>
<dbReference type="RefSeq" id="WP_045074361.1">
    <property type="nucleotide sequence ID" value="NZ_CP011005.1"/>
</dbReference>
<gene>
    <name evidence="1" type="ORF">UM93_06055</name>
</gene>
<dbReference type="KEGG" id="ari:UM93_06055"/>
<evidence type="ECO:0000313" key="1">
    <source>
        <dbReference type="EMBL" id="AJT41189.1"/>
    </source>
</evidence>
<protein>
    <submittedName>
        <fullName evidence="1">Uncharacterized protein</fullName>
    </submittedName>
</protein>
<dbReference type="PANTHER" id="PTHR30283:SF4">
    <property type="entry name" value="PEROXIDE STRESS RESISTANCE PROTEIN YAAA"/>
    <property type="match status" value="1"/>
</dbReference>
<name>A0A0D4BY03_9MICC</name>
<dbReference type="GO" id="GO:0005829">
    <property type="term" value="C:cytosol"/>
    <property type="evidence" value="ECO:0007669"/>
    <property type="project" value="TreeGrafter"/>
</dbReference>
<dbReference type="STRING" id="1618207.UM93_06055"/>
<reference evidence="1 2" key="1">
    <citation type="journal article" date="2015" name="Genome Announc.">
        <title>Complete Genome Sequencing of Protease-Producing Novel Arthrobacter sp. Strain IHBB 11108 Using PacBio Single-Molecule Real-Time Sequencing Technology.</title>
        <authorList>
            <person name="Kiran S."/>
            <person name="Swarnkar M.K."/>
            <person name="Pal M."/>
            <person name="Thakur R."/>
            <person name="Tewari R."/>
            <person name="Singh A.K."/>
            <person name="Gulati A."/>
        </authorList>
    </citation>
    <scope>NUCLEOTIDE SEQUENCE [LARGE SCALE GENOMIC DNA]</scope>
    <source>
        <strain evidence="1 2">IHBB 11108</strain>
    </source>
</reference>
<accession>A0A0D4BY03</accession>
<dbReference type="GO" id="GO:0033194">
    <property type="term" value="P:response to hydroperoxide"/>
    <property type="evidence" value="ECO:0007669"/>
    <property type="project" value="TreeGrafter"/>
</dbReference>
<dbReference type="OrthoDB" id="3210767at2"/>
<dbReference type="InterPro" id="IPR005583">
    <property type="entry name" value="YaaA"/>
</dbReference>